<dbReference type="Proteomes" id="UP001295420">
    <property type="component" value="Unassembled WGS sequence"/>
</dbReference>
<proteinExistence type="predicted"/>
<organism evidence="1 2">
    <name type="scientific">Vibrio owensii</name>
    <dbReference type="NCBI Taxonomy" id="696485"/>
    <lineage>
        <taxon>Bacteria</taxon>
        <taxon>Pseudomonadati</taxon>
        <taxon>Pseudomonadota</taxon>
        <taxon>Gammaproteobacteria</taxon>
        <taxon>Vibrionales</taxon>
        <taxon>Vibrionaceae</taxon>
        <taxon>Vibrio</taxon>
    </lineage>
</organism>
<gene>
    <name evidence="1" type="ORF">THF1D04_10462</name>
</gene>
<dbReference type="AlphaFoldDB" id="A0AAU9PY60"/>
<sequence length="56" mass="6334">MPIKVVAPLREASQTHHANLGDPYPYHSPKKKDPFVPRVFLFASFEEQSNGSCVKH</sequence>
<protein>
    <submittedName>
        <fullName evidence="1">Uncharacterized protein</fullName>
    </submittedName>
</protein>
<evidence type="ECO:0000313" key="2">
    <source>
        <dbReference type="Proteomes" id="UP001295420"/>
    </source>
</evidence>
<dbReference type="EMBL" id="CAKMTQ010000001">
    <property type="protein sequence ID" value="CAH1520882.1"/>
    <property type="molecule type" value="Genomic_DNA"/>
</dbReference>
<reference evidence="1" key="1">
    <citation type="submission" date="2022-01" db="EMBL/GenBank/DDBJ databases">
        <authorList>
            <person name="Lagorce A."/>
        </authorList>
    </citation>
    <scope>NUCLEOTIDE SEQUENCE</scope>
    <source>
        <strain evidence="1">Th15_F1_D04</strain>
    </source>
</reference>
<comment type="caution">
    <text evidence="1">The sequence shown here is derived from an EMBL/GenBank/DDBJ whole genome shotgun (WGS) entry which is preliminary data.</text>
</comment>
<accession>A0AAU9PY60</accession>
<evidence type="ECO:0000313" key="1">
    <source>
        <dbReference type="EMBL" id="CAH1520882.1"/>
    </source>
</evidence>
<name>A0AAU9PY60_9VIBR</name>